<reference evidence="1" key="1">
    <citation type="journal article" date="2021" name="PeerJ">
        <title>Extensive microbial diversity within the chicken gut microbiome revealed by metagenomics and culture.</title>
        <authorList>
            <person name="Gilroy R."/>
            <person name="Ravi A."/>
            <person name="Getino M."/>
            <person name="Pursley I."/>
            <person name="Horton D.L."/>
            <person name="Alikhan N.F."/>
            <person name="Baker D."/>
            <person name="Gharbi K."/>
            <person name="Hall N."/>
            <person name="Watson M."/>
            <person name="Adriaenssens E.M."/>
            <person name="Foster-Nyarko E."/>
            <person name="Jarju S."/>
            <person name="Secka A."/>
            <person name="Antonio M."/>
            <person name="Oren A."/>
            <person name="Chaudhuri R.R."/>
            <person name="La Ragione R."/>
            <person name="Hildebrand F."/>
            <person name="Pallen M.J."/>
        </authorList>
    </citation>
    <scope>NUCLEOTIDE SEQUENCE</scope>
    <source>
        <strain evidence="1">CHK187-11901</strain>
    </source>
</reference>
<gene>
    <name evidence="1" type="ORF">H9702_01170</name>
</gene>
<evidence type="ECO:0000313" key="2">
    <source>
        <dbReference type="Proteomes" id="UP000823896"/>
    </source>
</evidence>
<evidence type="ECO:0000313" key="1">
    <source>
        <dbReference type="EMBL" id="HJC35727.1"/>
    </source>
</evidence>
<name>A0A9D2SUJ4_9FIRM</name>
<sequence>MKVVLRAKAKSEKQRDEIYEVLGLIAEKEHIQVEERGELVIMKVCPQGTLECREQGGEICISADTTLGGPGFHACCVRILDWLAEECETPCTLSDDCGYVEHGDFGKLKYGHFYPWLLDLKRMLLEEDLRTRNYYFDDADYLPHVSEDVVAAPLGFIDRHELEAMDEEALARCFFVWNDEERDGEYYRSCALHLLAKESYGVYAPMNEMSEKYASEIVDYVEIAHAKDPQLALPDEEYRMLCEALHREPAFDDAQQMDEEIVQYRLHEVYHLFHEWRIYAPGCCERSYDASNDELYLMAPYAQAHEMWKWMWKVSSQGSEINAEITWENDTVKGMLCIEPADEYTILSAELTHGSEKLNVQIYVRDSADLPYLQACLKQCEWHGALSGNAYQA</sequence>
<reference evidence="1" key="2">
    <citation type="submission" date="2021-04" db="EMBL/GenBank/DDBJ databases">
        <authorList>
            <person name="Gilroy R."/>
        </authorList>
    </citation>
    <scope>NUCLEOTIDE SEQUENCE</scope>
    <source>
        <strain evidence="1">CHK187-11901</strain>
    </source>
</reference>
<protein>
    <submittedName>
        <fullName evidence="1">Uncharacterized protein</fullName>
    </submittedName>
</protein>
<accession>A0A9D2SUJ4</accession>
<dbReference type="EMBL" id="DWWM01000005">
    <property type="protein sequence ID" value="HJC35727.1"/>
    <property type="molecule type" value="Genomic_DNA"/>
</dbReference>
<proteinExistence type="predicted"/>
<comment type="caution">
    <text evidence="1">The sequence shown here is derived from an EMBL/GenBank/DDBJ whole genome shotgun (WGS) entry which is preliminary data.</text>
</comment>
<organism evidence="1 2">
    <name type="scientific">Candidatus Merdibacter merdavium</name>
    <dbReference type="NCBI Taxonomy" id="2838692"/>
    <lineage>
        <taxon>Bacteria</taxon>
        <taxon>Bacillati</taxon>
        <taxon>Bacillota</taxon>
        <taxon>Erysipelotrichia</taxon>
        <taxon>Erysipelotrichales</taxon>
        <taxon>Erysipelotrichaceae</taxon>
        <taxon>Merdibacter</taxon>
    </lineage>
</organism>
<dbReference type="Proteomes" id="UP000823896">
    <property type="component" value="Unassembled WGS sequence"/>
</dbReference>
<dbReference type="AlphaFoldDB" id="A0A9D2SUJ4"/>